<dbReference type="Pfam" id="PF05036">
    <property type="entry name" value="SPOR"/>
    <property type="match status" value="1"/>
</dbReference>
<proteinExistence type="predicted"/>
<accession>A0A4V1ZD51</accession>
<dbReference type="PROSITE" id="PS51724">
    <property type="entry name" value="SPOR"/>
    <property type="match status" value="1"/>
</dbReference>
<name>A0A4V1ZD51_9BACT</name>
<reference evidence="3 4" key="1">
    <citation type="submission" date="2019-02" db="EMBL/GenBank/DDBJ databases">
        <title>Bacterial novel species Emticicia sp. 17J42-9 isolated from soil.</title>
        <authorList>
            <person name="Jung H.-Y."/>
        </authorList>
    </citation>
    <scope>NUCLEOTIDE SEQUENCE [LARGE SCALE GENOMIC DNA]</scope>
    <source>
        <strain evidence="3 4">17J42-9</strain>
    </source>
</reference>
<comment type="caution">
    <text evidence="3">The sequence shown here is derived from an EMBL/GenBank/DDBJ whole genome shotgun (WGS) entry which is preliminary data.</text>
</comment>
<feature type="domain" description="SPOR" evidence="2">
    <location>
        <begin position="56"/>
        <end position="139"/>
    </location>
</feature>
<organism evidence="3 4">
    <name type="scientific">Emticicia agri</name>
    <dbReference type="NCBI Taxonomy" id="2492393"/>
    <lineage>
        <taxon>Bacteria</taxon>
        <taxon>Pseudomonadati</taxon>
        <taxon>Bacteroidota</taxon>
        <taxon>Cytophagia</taxon>
        <taxon>Cytophagales</taxon>
        <taxon>Leadbetterellaceae</taxon>
        <taxon>Emticicia</taxon>
    </lineage>
</organism>
<evidence type="ECO:0000256" key="1">
    <source>
        <dbReference type="SAM" id="SignalP"/>
    </source>
</evidence>
<dbReference type="AlphaFoldDB" id="A0A4V1ZD51"/>
<evidence type="ECO:0000313" key="4">
    <source>
        <dbReference type="Proteomes" id="UP000293162"/>
    </source>
</evidence>
<dbReference type="RefSeq" id="WP_130021849.1">
    <property type="nucleotide sequence ID" value="NZ_SEWF01000020.1"/>
</dbReference>
<dbReference type="EMBL" id="SEWF01000020">
    <property type="protein sequence ID" value="RYU94940.1"/>
    <property type="molecule type" value="Genomic_DNA"/>
</dbReference>
<evidence type="ECO:0000313" key="3">
    <source>
        <dbReference type="EMBL" id="RYU94940.1"/>
    </source>
</evidence>
<dbReference type="GO" id="GO:0042834">
    <property type="term" value="F:peptidoglycan binding"/>
    <property type="evidence" value="ECO:0007669"/>
    <property type="project" value="InterPro"/>
</dbReference>
<dbReference type="OrthoDB" id="9832376at2"/>
<feature type="chain" id="PRO_5020375529" evidence="1">
    <location>
        <begin position="21"/>
        <end position="139"/>
    </location>
</feature>
<feature type="signal peptide" evidence="1">
    <location>
        <begin position="1"/>
        <end position="20"/>
    </location>
</feature>
<dbReference type="InterPro" id="IPR036680">
    <property type="entry name" value="SPOR-like_sf"/>
</dbReference>
<protein>
    <submittedName>
        <fullName evidence="3">SPOR domain-containing protein</fullName>
    </submittedName>
</protein>
<dbReference type="InterPro" id="IPR007730">
    <property type="entry name" value="SPOR-like_dom"/>
</dbReference>
<gene>
    <name evidence="3" type="ORF">EWM59_14710</name>
</gene>
<keyword evidence="1" id="KW-0732">Signal</keyword>
<dbReference type="SUPFAM" id="SSF110997">
    <property type="entry name" value="Sporulation related repeat"/>
    <property type="match status" value="1"/>
</dbReference>
<evidence type="ECO:0000259" key="2">
    <source>
        <dbReference type="PROSITE" id="PS51724"/>
    </source>
</evidence>
<sequence length="139" mass="15640">MKKSIISTITMLCLLNFAFANDELNPNGNGGKNKGRAKDNGSSKEMLANFVYVKQKSDLDGFGLQLASFSNLDNAKAFARNVIKQGDAEKKQVFIYGMNIDGKTFYKVYFGITKTDDSIRGKQKYFLENGQYAFVREFK</sequence>
<keyword evidence="4" id="KW-1185">Reference proteome</keyword>
<dbReference type="Proteomes" id="UP000293162">
    <property type="component" value="Unassembled WGS sequence"/>
</dbReference>